<evidence type="ECO:0000259" key="6">
    <source>
        <dbReference type="SMART" id="SM01119"/>
    </source>
</evidence>
<dbReference type="EMBL" id="CP029803">
    <property type="protein sequence ID" value="AWT59604.1"/>
    <property type="molecule type" value="Genomic_DNA"/>
</dbReference>
<dbReference type="GO" id="GO:0043876">
    <property type="term" value="F:D-threonine aldolase activity"/>
    <property type="evidence" value="ECO:0007669"/>
    <property type="project" value="UniProtKB-EC"/>
</dbReference>
<dbReference type="Gene3D" id="3.20.20.10">
    <property type="entry name" value="Alanine racemase"/>
    <property type="match status" value="1"/>
</dbReference>
<comment type="cofactor">
    <cofactor evidence="2">
        <name>Mg(2+)</name>
        <dbReference type="ChEBI" id="CHEBI:18420"/>
    </cofactor>
</comment>
<evidence type="ECO:0000256" key="1">
    <source>
        <dbReference type="ARBA" id="ARBA00001933"/>
    </source>
</evidence>
<feature type="domain" description="D-serine dehydratase-like" evidence="6">
    <location>
        <begin position="269"/>
        <end position="357"/>
    </location>
</feature>
<evidence type="ECO:0000256" key="4">
    <source>
        <dbReference type="ARBA" id="ARBA00022898"/>
    </source>
</evidence>
<organism evidence="7 8">
    <name type="scientific">Candidatus Moanibacter tarae</name>
    <dbReference type="NCBI Taxonomy" id="2200854"/>
    <lineage>
        <taxon>Bacteria</taxon>
        <taxon>Pseudomonadati</taxon>
        <taxon>Verrucomicrobiota</taxon>
        <taxon>Opitutia</taxon>
        <taxon>Puniceicoccales</taxon>
        <taxon>Puniceicoccales incertae sedis</taxon>
        <taxon>Candidatus Moanibacter</taxon>
    </lineage>
</organism>
<dbReference type="EC" id="4.1.2.42" evidence="7"/>
<dbReference type="GO" id="GO:0036088">
    <property type="term" value="P:D-serine catabolic process"/>
    <property type="evidence" value="ECO:0007669"/>
    <property type="project" value="TreeGrafter"/>
</dbReference>
<dbReference type="SUPFAM" id="SSF51419">
    <property type="entry name" value="PLP-binding barrel"/>
    <property type="match status" value="1"/>
</dbReference>
<evidence type="ECO:0000256" key="5">
    <source>
        <dbReference type="ARBA" id="ARBA00023239"/>
    </source>
</evidence>
<dbReference type="InterPro" id="IPR001608">
    <property type="entry name" value="Ala_racemase_N"/>
</dbReference>
<evidence type="ECO:0000256" key="3">
    <source>
        <dbReference type="ARBA" id="ARBA00005323"/>
    </source>
</evidence>
<gene>
    <name evidence="7" type="ORF">DF168_00796</name>
</gene>
<dbReference type="Pfam" id="PF01168">
    <property type="entry name" value="Ala_racemase_N"/>
    <property type="match status" value="1"/>
</dbReference>
<dbReference type="InterPro" id="IPR029066">
    <property type="entry name" value="PLP-binding_barrel"/>
</dbReference>
<dbReference type="Proteomes" id="UP000247465">
    <property type="component" value="Chromosome"/>
</dbReference>
<dbReference type="InterPro" id="IPR042208">
    <property type="entry name" value="D-ser_dehydrat-like_sf"/>
</dbReference>
<evidence type="ECO:0000313" key="8">
    <source>
        <dbReference type="Proteomes" id="UP000247465"/>
    </source>
</evidence>
<keyword evidence="4" id="KW-0663">Pyridoxal phosphate</keyword>
<name>A0A2Z4AHA4_9BACT</name>
<dbReference type="Pfam" id="PF14031">
    <property type="entry name" value="D-ser_dehydrat"/>
    <property type="match status" value="1"/>
</dbReference>
<reference evidence="7 8" key="1">
    <citation type="submission" date="2018-06" db="EMBL/GenBank/DDBJ databases">
        <title>Draft Genome Sequence of a Novel Marine Bacterium Related to the Verrucomicrobia.</title>
        <authorList>
            <person name="Vosseberg J."/>
            <person name="Martijn J."/>
            <person name="Ettema T.J.G."/>
        </authorList>
    </citation>
    <scope>NUCLEOTIDE SEQUENCE [LARGE SCALE GENOMIC DNA]</scope>
    <source>
        <strain evidence="7">TARA_B100001123</strain>
    </source>
</reference>
<dbReference type="GO" id="GO:0008721">
    <property type="term" value="F:D-serine ammonia-lyase activity"/>
    <property type="evidence" value="ECO:0007669"/>
    <property type="project" value="TreeGrafter"/>
</dbReference>
<accession>A0A2Z4AHA4</accession>
<keyword evidence="5 7" id="KW-0456">Lyase</keyword>
<dbReference type="InterPro" id="IPR026956">
    <property type="entry name" value="D-ser_dehydrat-like_dom"/>
</dbReference>
<protein>
    <submittedName>
        <fullName evidence="7">D-threonine aldolase</fullName>
        <ecNumber evidence="7">4.1.2.42</ecNumber>
    </submittedName>
</protein>
<evidence type="ECO:0000256" key="2">
    <source>
        <dbReference type="ARBA" id="ARBA00001946"/>
    </source>
</evidence>
<dbReference type="FunFam" id="3.20.20.10:FF:000026">
    <property type="entry name" value="D-threonine aldolase"/>
    <property type="match status" value="1"/>
</dbReference>
<dbReference type="InterPro" id="IPR051466">
    <property type="entry name" value="D-amino_acid_metab_enzyme"/>
</dbReference>
<dbReference type="SMART" id="SM01119">
    <property type="entry name" value="D-ser_dehydrat"/>
    <property type="match status" value="1"/>
</dbReference>
<dbReference type="PANTHER" id="PTHR28004:SF2">
    <property type="entry name" value="D-SERINE DEHYDRATASE"/>
    <property type="match status" value="1"/>
</dbReference>
<dbReference type="PANTHER" id="PTHR28004">
    <property type="entry name" value="ZGC:162816-RELATED"/>
    <property type="match status" value="1"/>
</dbReference>
<sequence>MFKHAIATVGMSIDEIDTPALLLDLDAFERNLVHLADFGNAHSIQLRPHAKTHKCPEIAGLQIKHGAIGVCCQKVSEAEAMVAGGIKDVLISNEVVGSKKIDRLMNLARESTISVCVDNSENLKAIETAVRQSVVNLSILIEVDVGGNRCGLQPGSAVPKLAQEIVASPFLSFKGLHAYHGGAQHLRNFEERKEAIATATGKVKECVDLLRTEGIECATVTGAGSGTFPFETASGVYNEIQAGSYIFMDADYARNLNQAGENWNDFEHSLFIYSTVMSMKTRRVGIVDAGLKALSVDSGMPIVIDRGEAEYEVAGDEHGKVNLFDSNSTLSLGEKIRLIPGHCDPTINMHDWIIGIRKEKVESIWPITARGPGI</sequence>
<comment type="similarity">
    <text evidence="3">Belongs to the DSD1 family.</text>
</comment>
<dbReference type="CDD" id="cd06819">
    <property type="entry name" value="PLPDE_III_LS_D-TA"/>
    <property type="match status" value="1"/>
</dbReference>
<evidence type="ECO:0000313" key="7">
    <source>
        <dbReference type="EMBL" id="AWT59604.1"/>
    </source>
</evidence>
<dbReference type="Gene3D" id="2.40.37.20">
    <property type="entry name" value="D-serine dehydratase-like domain"/>
    <property type="match status" value="1"/>
</dbReference>
<dbReference type="KEGG" id="mtar:DF168_00796"/>
<proteinExistence type="inferred from homology"/>
<dbReference type="AlphaFoldDB" id="A0A2Z4AHA4"/>
<comment type="cofactor">
    <cofactor evidence="1">
        <name>pyridoxal 5'-phosphate</name>
        <dbReference type="ChEBI" id="CHEBI:597326"/>
    </cofactor>
</comment>